<proteinExistence type="predicted"/>
<name>A0ACC2DAV3_DIPCM</name>
<evidence type="ECO:0000313" key="1">
    <source>
        <dbReference type="EMBL" id="KAJ7551416.1"/>
    </source>
</evidence>
<dbReference type="EMBL" id="CM055097">
    <property type="protein sequence ID" value="KAJ7551416.1"/>
    <property type="molecule type" value="Genomic_DNA"/>
</dbReference>
<accession>A0ACC2DAV3</accession>
<sequence length="989" mass="108713">MSLEAASNHGVRITAQAAYRLLQRCMNSKDLKTGRAVQSLIASSELGTNILLGNQLIRLFSLCGSLPDAIQAFRKICNPDTHSWTAILNAYLKHGDGSNAIKLYHEMRKSRTKPNDYVYVAVLKACTSLSALAQGKEIHAHIVESGYESNIYVGNALIDMYARSGSLKDSCQVFDRLVGRDVVSWNALITGYVQHGLGVQALDLFQKMLHEGVKPDKITFLNVLKACSCSATLDEAKFIHSQICEKGLDSDGSLKNALVNMYAKCGSLDEARKVFDQILERDIVTWSAMISGYAQHGFGQEALRVFYDMQDQGIRPDAMTYMSILKACGTIAALDQGMQIHQQVVADGLESDVFIGSSLVDMYAKCGSLDQARCLFERLPTKNVVSWNLMIKSYAKNGLAKHVLQLYEEMKLAQVRPDSFTFVAVLKVCGSIGAIERGKSLHKEVIQIGVEVDMLIGNALIDMYMKCGCLQDAANVFDSLPKRDLVSWNAMIVGYSRQSLILEVLCYFSTMQLEGMKPDTASYVGILQACGSTADINTGKMIHAQICEIGLESDVFIGNSLVGMYAKCGKMDESLQILDNLPVKTVAAYNAIISGYVKHGHCKLALQTFNDMKEKGMRPDHVTFTSILKGCGIFAALDEGSLIHKQIIESGFVENMHVCNTLIDMYAKCGSLEKTFQVFNNLPQRDVVSWNAMIGGYAQGGFGQQALQLYRLLDEEGIKPDSVTFVNVLKSCGSLASIDEGRLIHSRAIKAGFDSDVYVGSAIVDMYAKCGSLEEARKAFDNIVKKDTVSWSTLISAYVYNGLSHQSLQFFNKMQMEGVRPDGATFVSVLKACGSIADMHQGKLIHAQILKRGLQSDTRVGSALVDMYGRCGSANMARKIFDALPEKDILSWNTIITTYAQHGFGHEALILFKNMQKYGMKPNNATFVSLLSACSHSSLVEEGLGLYHSMIEDYGLSPQKQHIASMVDLLSRSGNTRLTEDLHMPSEPI</sequence>
<keyword evidence="2" id="KW-1185">Reference proteome</keyword>
<reference evidence="2" key="1">
    <citation type="journal article" date="2024" name="Proc. Natl. Acad. Sci. U.S.A.">
        <title>Extraordinary preservation of gene collinearity over three hundred million years revealed in homosporous lycophytes.</title>
        <authorList>
            <person name="Li C."/>
            <person name="Wickell D."/>
            <person name="Kuo L.Y."/>
            <person name="Chen X."/>
            <person name="Nie B."/>
            <person name="Liao X."/>
            <person name="Peng D."/>
            <person name="Ji J."/>
            <person name="Jenkins J."/>
            <person name="Williams M."/>
            <person name="Shu S."/>
            <person name="Plott C."/>
            <person name="Barry K."/>
            <person name="Rajasekar S."/>
            <person name="Grimwood J."/>
            <person name="Han X."/>
            <person name="Sun S."/>
            <person name="Hou Z."/>
            <person name="He W."/>
            <person name="Dai G."/>
            <person name="Sun C."/>
            <person name="Schmutz J."/>
            <person name="Leebens-Mack J.H."/>
            <person name="Li F.W."/>
            <person name="Wang L."/>
        </authorList>
    </citation>
    <scope>NUCLEOTIDE SEQUENCE [LARGE SCALE GENOMIC DNA]</scope>
    <source>
        <strain evidence="2">cv. PW_Plant_1</strain>
    </source>
</reference>
<comment type="caution">
    <text evidence="1">The sequence shown here is derived from an EMBL/GenBank/DDBJ whole genome shotgun (WGS) entry which is preliminary data.</text>
</comment>
<organism evidence="1 2">
    <name type="scientific">Diphasiastrum complanatum</name>
    <name type="common">Issler's clubmoss</name>
    <name type="synonym">Lycopodium complanatum</name>
    <dbReference type="NCBI Taxonomy" id="34168"/>
    <lineage>
        <taxon>Eukaryota</taxon>
        <taxon>Viridiplantae</taxon>
        <taxon>Streptophyta</taxon>
        <taxon>Embryophyta</taxon>
        <taxon>Tracheophyta</taxon>
        <taxon>Lycopodiopsida</taxon>
        <taxon>Lycopodiales</taxon>
        <taxon>Lycopodiaceae</taxon>
        <taxon>Lycopodioideae</taxon>
        <taxon>Diphasiastrum</taxon>
    </lineage>
</organism>
<protein>
    <submittedName>
        <fullName evidence="1">Uncharacterized protein</fullName>
    </submittedName>
</protein>
<evidence type="ECO:0000313" key="2">
    <source>
        <dbReference type="Proteomes" id="UP001162992"/>
    </source>
</evidence>
<dbReference type="Proteomes" id="UP001162992">
    <property type="component" value="Chromosome 6"/>
</dbReference>
<gene>
    <name evidence="1" type="ORF">O6H91_06G014500</name>
</gene>